<dbReference type="SUPFAM" id="SSF51306">
    <property type="entry name" value="LexA/Signal peptidase"/>
    <property type="match status" value="1"/>
</dbReference>
<keyword evidence="2 12" id="KW-0678">Repressor</keyword>
<comment type="subunit">
    <text evidence="12">Homodimer.</text>
</comment>
<protein>
    <recommendedName>
        <fullName evidence="12">LexA repressor</fullName>
        <ecNumber evidence="12">3.4.21.88</ecNumber>
    </recommendedName>
</protein>
<keyword evidence="3 12" id="KW-0235">DNA replication</keyword>
<dbReference type="InterPro" id="IPR036388">
    <property type="entry name" value="WH-like_DNA-bd_sf"/>
</dbReference>
<dbReference type="InterPro" id="IPR050077">
    <property type="entry name" value="LexA_repressor"/>
</dbReference>
<dbReference type="InterPro" id="IPR006200">
    <property type="entry name" value="LexA"/>
</dbReference>
<dbReference type="InterPro" id="IPR006197">
    <property type="entry name" value="Peptidase_S24_LexA"/>
</dbReference>
<dbReference type="PRINTS" id="PR00726">
    <property type="entry name" value="LEXASERPTASE"/>
</dbReference>
<evidence type="ECO:0000256" key="2">
    <source>
        <dbReference type="ARBA" id="ARBA00022491"/>
    </source>
</evidence>
<evidence type="ECO:0000256" key="10">
    <source>
        <dbReference type="ARBA" id="ARBA00023204"/>
    </source>
</evidence>
<dbReference type="GO" id="GO:0009432">
    <property type="term" value="P:SOS response"/>
    <property type="evidence" value="ECO:0007669"/>
    <property type="project" value="UniProtKB-UniRule"/>
</dbReference>
<dbReference type="Proteomes" id="UP000754750">
    <property type="component" value="Unassembled WGS sequence"/>
</dbReference>
<dbReference type="HAMAP" id="MF_00015">
    <property type="entry name" value="LexA"/>
    <property type="match status" value="1"/>
</dbReference>
<comment type="catalytic activity">
    <reaction evidence="12">
        <text>Hydrolysis of Ala-|-Gly bond in repressor LexA.</text>
        <dbReference type="EC" id="3.4.21.88"/>
    </reaction>
</comment>
<dbReference type="Pfam" id="PF00717">
    <property type="entry name" value="Peptidase_S24"/>
    <property type="match status" value="1"/>
</dbReference>
<dbReference type="InterPro" id="IPR036390">
    <property type="entry name" value="WH_DNA-bd_sf"/>
</dbReference>
<dbReference type="GO" id="GO:0045892">
    <property type="term" value="P:negative regulation of DNA-templated transcription"/>
    <property type="evidence" value="ECO:0007669"/>
    <property type="project" value="UniProtKB-UniRule"/>
</dbReference>
<evidence type="ECO:0000313" key="17">
    <source>
        <dbReference type="Proteomes" id="UP000754750"/>
    </source>
</evidence>
<evidence type="ECO:0000259" key="15">
    <source>
        <dbReference type="Pfam" id="PF01726"/>
    </source>
</evidence>
<reference evidence="16" key="1">
    <citation type="submission" date="2019-04" db="EMBL/GenBank/DDBJ databases">
        <title>Evolution of Biomass-Degrading Anaerobic Consortia Revealed by Metagenomics.</title>
        <authorList>
            <person name="Peng X."/>
        </authorList>
    </citation>
    <scope>NUCLEOTIDE SEQUENCE</scope>
    <source>
        <strain evidence="16">SIG551</strain>
    </source>
</reference>
<keyword evidence="6 12" id="KW-0068">Autocatalytic cleavage</keyword>
<dbReference type="CDD" id="cd00090">
    <property type="entry name" value="HTH_ARSR"/>
    <property type="match status" value="1"/>
</dbReference>
<dbReference type="GO" id="GO:0006281">
    <property type="term" value="P:DNA repair"/>
    <property type="evidence" value="ECO:0007669"/>
    <property type="project" value="UniProtKB-UniRule"/>
</dbReference>
<dbReference type="RefSeq" id="WP_020073977.1">
    <property type="nucleotide sequence ID" value="NZ_JBKWRC010000001.1"/>
</dbReference>
<dbReference type="NCBIfam" id="TIGR00498">
    <property type="entry name" value="lexA"/>
    <property type="match status" value="1"/>
</dbReference>
<organism evidence="16 17">
    <name type="scientific">Faecalispora sporosphaeroides</name>
    <dbReference type="NCBI Taxonomy" id="1549"/>
    <lineage>
        <taxon>Bacteria</taxon>
        <taxon>Bacillati</taxon>
        <taxon>Bacillota</taxon>
        <taxon>Clostridia</taxon>
        <taxon>Eubacteriales</taxon>
        <taxon>Oscillospiraceae</taxon>
        <taxon>Faecalispora</taxon>
    </lineage>
</organism>
<keyword evidence="10 12" id="KW-0234">DNA repair</keyword>
<feature type="domain" description="LexA repressor DNA-binding" evidence="15">
    <location>
        <begin position="1"/>
        <end position="64"/>
    </location>
</feature>
<evidence type="ECO:0000259" key="14">
    <source>
        <dbReference type="Pfam" id="PF00717"/>
    </source>
</evidence>
<dbReference type="InterPro" id="IPR011991">
    <property type="entry name" value="ArsR-like_HTH"/>
</dbReference>
<keyword evidence="9 12" id="KW-0804">Transcription</keyword>
<sequence>MKGLSSSQKKIYEYLKDRAQYGLPPSVREICKATGLKSTSTVHLHLKTLEDMGYIRREAGLNRAIHIEGAEQVSRVPILGRVTAGVPILAVEEVEGYLPLVGHRYPEKELFALRVQGDSMKNAGILDGDYIIAHRQDTAENGQIVVALIDDEATVKRIFFEQEYIRLQPENPAFSPIFSQSALVLGRVISVYRYY</sequence>
<keyword evidence="5 12" id="KW-0378">Hydrolase</keyword>
<evidence type="ECO:0000256" key="1">
    <source>
        <dbReference type="ARBA" id="ARBA00007484"/>
    </source>
</evidence>
<dbReference type="FunFam" id="2.10.109.10:FF:000001">
    <property type="entry name" value="LexA repressor"/>
    <property type="match status" value="1"/>
</dbReference>
<comment type="function">
    <text evidence="12">Represses a number of genes involved in the response to DNA damage (SOS response), including recA and lexA. In the presence of single-stranded DNA, RecA interacts with LexA causing an autocatalytic cleavage which disrupts the DNA-binding part of LexA, leading to derepression of the SOS regulon and eventually DNA repair.</text>
</comment>
<dbReference type="EC" id="3.4.21.88" evidence="12"/>
<dbReference type="AlphaFoldDB" id="A0A928KUE7"/>
<dbReference type="GO" id="GO:0006260">
    <property type="term" value="P:DNA replication"/>
    <property type="evidence" value="ECO:0007669"/>
    <property type="project" value="UniProtKB-UniRule"/>
</dbReference>
<dbReference type="InterPro" id="IPR039418">
    <property type="entry name" value="LexA-like"/>
</dbReference>
<evidence type="ECO:0000256" key="7">
    <source>
        <dbReference type="ARBA" id="ARBA00023015"/>
    </source>
</evidence>
<dbReference type="Pfam" id="PF01726">
    <property type="entry name" value="LexA_DNA_bind"/>
    <property type="match status" value="1"/>
</dbReference>
<evidence type="ECO:0000256" key="5">
    <source>
        <dbReference type="ARBA" id="ARBA00022801"/>
    </source>
</evidence>
<dbReference type="InterPro" id="IPR015927">
    <property type="entry name" value="Peptidase_S24_S26A/B/C"/>
</dbReference>
<dbReference type="PANTHER" id="PTHR33516:SF2">
    <property type="entry name" value="LEXA REPRESSOR-RELATED"/>
    <property type="match status" value="1"/>
</dbReference>
<evidence type="ECO:0000256" key="8">
    <source>
        <dbReference type="ARBA" id="ARBA00023125"/>
    </source>
</evidence>
<evidence type="ECO:0000256" key="11">
    <source>
        <dbReference type="ARBA" id="ARBA00023236"/>
    </source>
</evidence>
<name>A0A928KUE7_9FIRM</name>
<keyword evidence="11 12" id="KW-0742">SOS response</keyword>
<feature type="active site" description="For autocatalytic cleavage activity" evidence="12">
    <location>
        <position position="119"/>
    </location>
</feature>
<dbReference type="GO" id="GO:0004252">
    <property type="term" value="F:serine-type endopeptidase activity"/>
    <property type="evidence" value="ECO:0007669"/>
    <property type="project" value="UniProtKB-UniRule"/>
</dbReference>
<evidence type="ECO:0000256" key="3">
    <source>
        <dbReference type="ARBA" id="ARBA00022705"/>
    </source>
</evidence>
<feature type="active site" description="For autocatalytic cleavage activity" evidence="12">
    <location>
        <position position="156"/>
    </location>
</feature>
<dbReference type="Gene3D" id="1.10.10.10">
    <property type="entry name" value="Winged helix-like DNA-binding domain superfamily/Winged helix DNA-binding domain"/>
    <property type="match status" value="1"/>
</dbReference>
<dbReference type="InterPro" id="IPR006199">
    <property type="entry name" value="LexA_DNA-bd_dom"/>
</dbReference>
<dbReference type="SUPFAM" id="SSF46785">
    <property type="entry name" value="Winged helix' DNA-binding domain"/>
    <property type="match status" value="1"/>
</dbReference>
<evidence type="ECO:0000256" key="12">
    <source>
        <dbReference type="HAMAP-Rule" id="MF_00015"/>
    </source>
</evidence>
<comment type="similarity">
    <text evidence="1 12 13">Belongs to the peptidase S24 family.</text>
</comment>
<dbReference type="Gene3D" id="2.10.109.10">
    <property type="entry name" value="Umud Fragment, subunit A"/>
    <property type="match status" value="1"/>
</dbReference>
<keyword evidence="7 12" id="KW-0805">Transcription regulation</keyword>
<dbReference type="InterPro" id="IPR036286">
    <property type="entry name" value="LexA/Signal_pep-like_sf"/>
</dbReference>
<evidence type="ECO:0000313" key="16">
    <source>
        <dbReference type="EMBL" id="MBE6832401.1"/>
    </source>
</evidence>
<feature type="DNA-binding region" description="H-T-H motif" evidence="12">
    <location>
        <begin position="27"/>
        <end position="47"/>
    </location>
</feature>
<accession>A0A928KUE7</accession>
<feature type="domain" description="Peptidase S24/S26A/S26B/S26C" evidence="14">
    <location>
        <begin position="77"/>
        <end position="188"/>
    </location>
</feature>
<proteinExistence type="inferred from homology"/>
<dbReference type="CDD" id="cd06529">
    <property type="entry name" value="S24_LexA-like"/>
    <property type="match status" value="1"/>
</dbReference>
<keyword evidence="8 12" id="KW-0238">DNA-binding</keyword>
<evidence type="ECO:0000256" key="13">
    <source>
        <dbReference type="RuleBase" id="RU003991"/>
    </source>
</evidence>
<evidence type="ECO:0000256" key="6">
    <source>
        <dbReference type="ARBA" id="ARBA00022813"/>
    </source>
</evidence>
<feature type="site" description="Cleavage; by autolysis" evidence="12">
    <location>
        <begin position="84"/>
        <end position="85"/>
    </location>
</feature>
<dbReference type="GO" id="GO:0003677">
    <property type="term" value="F:DNA binding"/>
    <property type="evidence" value="ECO:0007669"/>
    <property type="project" value="UniProtKB-UniRule"/>
</dbReference>
<dbReference type="GO" id="GO:0006508">
    <property type="term" value="P:proteolysis"/>
    <property type="evidence" value="ECO:0007669"/>
    <property type="project" value="InterPro"/>
</dbReference>
<keyword evidence="4 12" id="KW-0227">DNA damage</keyword>
<evidence type="ECO:0000256" key="4">
    <source>
        <dbReference type="ARBA" id="ARBA00022763"/>
    </source>
</evidence>
<comment type="caution">
    <text evidence="16">The sequence shown here is derived from an EMBL/GenBank/DDBJ whole genome shotgun (WGS) entry which is preliminary data.</text>
</comment>
<dbReference type="PANTHER" id="PTHR33516">
    <property type="entry name" value="LEXA REPRESSOR"/>
    <property type="match status" value="1"/>
</dbReference>
<evidence type="ECO:0000256" key="9">
    <source>
        <dbReference type="ARBA" id="ARBA00023163"/>
    </source>
</evidence>
<gene>
    <name evidence="12 16" type="primary">lexA</name>
    <name evidence="16" type="ORF">E7512_02250</name>
</gene>
<dbReference type="EMBL" id="SVNY01000001">
    <property type="protein sequence ID" value="MBE6832401.1"/>
    <property type="molecule type" value="Genomic_DNA"/>
</dbReference>